<name>A0A4Q9HX51_STRKA</name>
<organism evidence="2 3">
    <name type="scientific">Streptomyces kasugaensis</name>
    <dbReference type="NCBI Taxonomy" id="1946"/>
    <lineage>
        <taxon>Bacteria</taxon>
        <taxon>Bacillati</taxon>
        <taxon>Actinomycetota</taxon>
        <taxon>Actinomycetes</taxon>
        <taxon>Kitasatosporales</taxon>
        <taxon>Streptomycetaceae</taxon>
        <taxon>Streptomyces</taxon>
    </lineage>
</organism>
<gene>
    <name evidence="2" type="ORF">EYS09_11350</name>
</gene>
<comment type="caution">
    <text evidence="2">The sequence shown here is derived from an EMBL/GenBank/DDBJ whole genome shotgun (WGS) entry which is preliminary data.</text>
</comment>
<keyword evidence="3" id="KW-1185">Reference proteome</keyword>
<proteinExistence type="predicted"/>
<feature type="domain" description="DUF6603" evidence="1">
    <location>
        <begin position="733"/>
        <end position="1209"/>
    </location>
</feature>
<sequence>MPLSVSDLRKALEIAQGEGSFQVGPVDLGIPDVLDLFRRFLPDGVIDLVSDVAADVERLCVAGTIRLASRVTSAATVYFLPDEAWAYVAGVRVDVRLPEGEGLPDEVKEIPAALERVGLGALHVVFGAEPKAGGGAQGRLGFGVDLNFPDSGADPKPYVWGYVPLGSGRQWFVTGTFPDVPLESLDDLLDFANLRPGDFQLPPDVPGAVALALTGLAIAFVPRQTAQYSRGQAVEYDWLDASMTVSLGTEWDAIPGVLRIEDLAAQFQVENPLSGYPALVVGVGGRVRLGADVLVDVRVGYPDRTLSGTLTEPFPLAALTASLPPGMGVPADAMVSALTVEGDLNPSPARGYSFSATLQNAWRVGGDRIELTGVTLTVSNFGGETAGEVSAQWRIGDTGTLDVTGAWTGVGWSFQAQGSGIRPADVFAAVGITPPAFVADLAVEELLVEFDDQANVTVVLHSTVVLGEKSAALELRIALSSGETAVSGTLELTLSTRTMSFTVQAARDETGKWLAARWDAGNEPVEGLDLLSALGLSGPAGTPAALLPRLDSLTLWYEPGARRAALAAAAGFTSWAFASVDRAFGVAARLGLRAAATQLPMVGDLIPADRDVAMEGVGFALTSAGWDGAAAVAANQLLAEVGEFSAAAYGRVDTVALPTGLEAPAPVAPDGVVSAVMLAFPEQAPIAGLCLTLAHTFGGGEQPPLVLEIWNRRGGGNLPARRTQSFDAGRDLDLSIGPLRLKRIAVGYTDQRVFLAFDATLQVGPVEFALLGLGIAVDADFAAPEARPVLSGAALHMDKAPLSIAGAFENRPDPGFAVLLGGSAAVEATFFAMTALGTYARSRDGWSSVFLFGEAGGVGDVALFGPPAFTVTGLSGGFGVNSDVRLPAVDEVGEFPLVRRLTGSGSPSPQEILELLMGPDAWVRPVSGSYWGAVGVQFTSFKFIQSRALAVVAFGNELAVMLLGRTTVTFPKNARPGRKVQARLNIDLRLGYEGREGLLSMDIAVADGSFLFHESARLTGGIAVYVWTGGPSRGDFAITAGGYHPSYKVPAHYPQPARMGFIWSPDNNIRVSSQVYTALTPNAIMAGGRLEARYEKGLLSAWFTAYVDALIQWNPFYLEVNVGVRIGVAFTIKVWFVKVRVSIEVGVGIDLWTPPLGGRAGVHVWFVSFSFGFGASRPALPPQDWQEFRQQLPDPLAITPLAGLLPDLDPAELAARTTAHAPTAITAAGFIVETTSALPASQTYVNNVSFGEDGETVDIRPMGKRDLTSEHRVTIKRNDSEFSWQQYGWTITQIRRDVPSALWGAPGGPGLDEGLLPGHLVGLRIEVPDPSAGDEVGPISTEALGVEALPEGRMPLREAAPTGPVPAADPASPRLIADTLAASGVTARRTAVHDALGRWGYAQADGALDKYAARAQTTLTDAPLVLPTTMAS</sequence>
<evidence type="ECO:0000313" key="2">
    <source>
        <dbReference type="EMBL" id="TBO59565.1"/>
    </source>
</evidence>
<dbReference type="EMBL" id="SIXH01000075">
    <property type="protein sequence ID" value="TBO59565.1"/>
    <property type="molecule type" value="Genomic_DNA"/>
</dbReference>
<reference evidence="2 3" key="1">
    <citation type="submission" date="2019-02" db="EMBL/GenBank/DDBJ databases">
        <title>Draft Genome Sequence of Streptomyces sp. AM-2504, identified by 16S rRNA comparative analysis as a Streptomyces Kasugaensis strain.</title>
        <authorList>
            <person name="Napolioni V."/>
            <person name="Giuliodori A.M."/>
            <person name="Spurio R."/>
            <person name="Fabbretti A."/>
        </authorList>
    </citation>
    <scope>NUCLEOTIDE SEQUENCE [LARGE SCALE GENOMIC DNA]</scope>
    <source>
        <strain evidence="2 3">AM-2504</strain>
    </source>
</reference>
<dbReference type="Proteomes" id="UP000292452">
    <property type="component" value="Unassembled WGS sequence"/>
</dbReference>
<dbReference type="InterPro" id="IPR046538">
    <property type="entry name" value="DUF6603"/>
</dbReference>
<accession>A0A4Q9HX51</accession>
<evidence type="ECO:0000313" key="3">
    <source>
        <dbReference type="Proteomes" id="UP000292452"/>
    </source>
</evidence>
<protein>
    <recommendedName>
        <fullName evidence="1">DUF6603 domain-containing protein</fullName>
    </recommendedName>
</protein>
<evidence type="ECO:0000259" key="1">
    <source>
        <dbReference type="Pfam" id="PF20248"/>
    </source>
</evidence>
<dbReference type="Pfam" id="PF20248">
    <property type="entry name" value="DUF6603"/>
    <property type="match status" value="1"/>
</dbReference>
<dbReference type="RefSeq" id="WP_131123106.1">
    <property type="nucleotide sequence ID" value="NZ_SIXH01000075.1"/>
</dbReference>